<evidence type="ECO:0000256" key="2">
    <source>
        <dbReference type="SAM" id="MobiDB-lite"/>
    </source>
</evidence>
<keyword evidence="1" id="KW-1133">Transmembrane helix</keyword>
<dbReference type="Proteomes" id="UP001165190">
    <property type="component" value="Unassembled WGS sequence"/>
</dbReference>
<keyword evidence="1" id="KW-0812">Transmembrane</keyword>
<dbReference type="PANTHER" id="PTHR12300:SF162">
    <property type="entry name" value="HVA22-LIKE PROTEIN J"/>
    <property type="match status" value="1"/>
</dbReference>
<evidence type="ECO:0000256" key="1">
    <source>
        <dbReference type="RuleBase" id="RU362006"/>
    </source>
</evidence>
<feature type="transmembrane region" description="Helical" evidence="1">
    <location>
        <begin position="6"/>
        <end position="27"/>
    </location>
</feature>
<dbReference type="InterPro" id="IPR004345">
    <property type="entry name" value="TB2_DP1_HVA22"/>
</dbReference>
<dbReference type="Pfam" id="PF03134">
    <property type="entry name" value="TB2_DP1_HVA22"/>
    <property type="match status" value="1"/>
</dbReference>
<proteinExistence type="inferred from homology"/>
<keyword evidence="1" id="KW-0472">Membrane</keyword>
<sequence>MLGDFLIRLLMLIFGYAYPAFECFKMVEKKRVENEELRFWCKYWILVGFFTFLERIMDIFVSWLPLYGEMKLAFLIYLWYPKMKGTNFVFDTFLQPYMSKHETEVDRKIMELRARAWDVFTHSSANCSELGLAKFFEMFQFLAGQTAKFNQGKPRKKSEDRHSSIPPPPSPNGLRSPSMRNKAYCSSPLSRVNFVDSPRFGQPDSPSAFDFDNDDDSIPYSPSNSRIQHARLKLRRTKAQDQ</sequence>
<feature type="region of interest" description="Disordered" evidence="2">
    <location>
        <begin position="149"/>
        <end position="182"/>
    </location>
</feature>
<keyword evidence="4" id="KW-1185">Reference proteome</keyword>
<dbReference type="EMBL" id="BSYR01000055">
    <property type="protein sequence ID" value="GMJ09485.1"/>
    <property type="molecule type" value="Genomic_DNA"/>
</dbReference>
<dbReference type="PANTHER" id="PTHR12300">
    <property type="entry name" value="HVA22-LIKE PROTEINS"/>
    <property type="match status" value="1"/>
</dbReference>
<dbReference type="AlphaFoldDB" id="A0A9W7J7L1"/>
<gene>
    <name evidence="3" type="ORF">HRI_004617700</name>
</gene>
<comment type="caution">
    <text evidence="3">The sequence shown here is derived from an EMBL/GenBank/DDBJ whole genome shotgun (WGS) entry which is preliminary data.</text>
</comment>
<protein>
    <recommendedName>
        <fullName evidence="1">HVA22-like protein</fullName>
    </recommendedName>
</protein>
<reference evidence="3" key="1">
    <citation type="submission" date="2023-05" db="EMBL/GenBank/DDBJ databases">
        <title>Genome and transcriptome analyses reveal genes involved in the formation of fine ridges on petal epidermal cells in Hibiscus trionum.</title>
        <authorList>
            <person name="Koshimizu S."/>
            <person name="Masuda S."/>
            <person name="Ishii T."/>
            <person name="Shirasu K."/>
            <person name="Hoshino A."/>
            <person name="Arita M."/>
        </authorList>
    </citation>
    <scope>NUCLEOTIDE SEQUENCE</scope>
    <source>
        <strain evidence="3">Hamamatsu line</strain>
    </source>
</reference>
<accession>A0A9W7J7L1</accession>
<feature type="transmembrane region" description="Helical" evidence="1">
    <location>
        <begin position="39"/>
        <end position="57"/>
    </location>
</feature>
<feature type="compositionally biased region" description="Basic residues" evidence="2">
    <location>
        <begin position="228"/>
        <end position="242"/>
    </location>
</feature>
<comment type="similarity">
    <text evidence="1">Belongs to the DP1 family.</text>
</comment>
<name>A0A9W7J7L1_HIBTR</name>
<dbReference type="GO" id="GO:0016020">
    <property type="term" value="C:membrane"/>
    <property type="evidence" value="ECO:0007669"/>
    <property type="project" value="UniProtKB-SubCell"/>
</dbReference>
<dbReference type="OrthoDB" id="434647at2759"/>
<evidence type="ECO:0000313" key="3">
    <source>
        <dbReference type="EMBL" id="GMJ09485.1"/>
    </source>
</evidence>
<organism evidence="3 4">
    <name type="scientific">Hibiscus trionum</name>
    <name type="common">Flower of an hour</name>
    <dbReference type="NCBI Taxonomy" id="183268"/>
    <lineage>
        <taxon>Eukaryota</taxon>
        <taxon>Viridiplantae</taxon>
        <taxon>Streptophyta</taxon>
        <taxon>Embryophyta</taxon>
        <taxon>Tracheophyta</taxon>
        <taxon>Spermatophyta</taxon>
        <taxon>Magnoliopsida</taxon>
        <taxon>eudicotyledons</taxon>
        <taxon>Gunneridae</taxon>
        <taxon>Pentapetalae</taxon>
        <taxon>rosids</taxon>
        <taxon>malvids</taxon>
        <taxon>Malvales</taxon>
        <taxon>Malvaceae</taxon>
        <taxon>Malvoideae</taxon>
        <taxon>Hibiscus</taxon>
    </lineage>
</organism>
<evidence type="ECO:0000313" key="4">
    <source>
        <dbReference type="Proteomes" id="UP001165190"/>
    </source>
</evidence>
<comment type="subcellular location">
    <subcellularLocation>
        <location evidence="1">Membrane</location>
        <topology evidence="1">Multi-pass membrane protein</topology>
    </subcellularLocation>
</comment>
<feature type="region of interest" description="Disordered" evidence="2">
    <location>
        <begin position="195"/>
        <end position="242"/>
    </location>
</feature>